<feature type="compositionally biased region" description="Polar residues" evidence="1">
    <location>
        <begin position="1"/>
        <end position="15"/>
    </location>
</feature>
<comment type="caution">
    <text evidence="2">The sequence shown here is derived from an EMBL/GenBank/DDBJ whole genome shotgun (WGS) entry which is preliminary data.</text>
</comment>
<protein>
    <submittedName>
        <fullName evidence="2">Uncharacterized protein</fullName>
    </submittedName>
</protein>
<evidence type="ECO:0000313" key="3">
    <source>
        <dbReference type="Proteomes" id="UP000269945"/>
    </source>
</evidence>
<accession>A0A9X9LY60</accession>
<gene>
    <name evidence="2" type="ORF">BN2614_LOCUS1</name>
</gene>
<evidence type="ECO:0000256" key="1">
    <source>
        <dbReference type="SAM" id="MobiDB-lite"/>
    </source>
</evidence>
<dbReference type="EMBL" id="CYRY02028517">
    <property type="protein sequence ID" value="VCW99381.1"/>
    <property type="molecule type" value="Genomic_DNA"/>
</dbReference>
<sequence>MGSSGSQDAPSSLSIKSLCPPTGRGPCAPEPVFESVDGRAGSLRPAQLALPATTCPVCVRMPARVRAPRV</sequence>
<feature type="non-terminal residue" evidence="2">
    <location>
        <position position="70"/>
    </location>
</feature>
<proteinExistence type="predicted"/>
<dbReference type="AlphaFoldDB" id="A0A9X9LY60"/>
<organism evidence="2 3">
    <name type="scientific">Gulo gulo</name>
    <name type="common">Wolverine</name>
    <name type="synonym">Gluton</name>
    <dbReference type="NCBI Taxonomy" id="48420"/>
    <lineage>
        <taxon>Eukaryota</taxon>
        <taxon>Metazoa</taxon>
        <taxon>Chordata</taxon>
        <taxon>Craniata</taxon>
        <taxon>Vertebrata</taxon>
        <taxon>Euteleostomi</taxon>
        <taxon>Mammalia</taxon>
        <taxon>Eutheria</taxon>
        <taxon>Laurasiatheria</taxon>
        <taxon>Carnivora</taxon>
        <taxon>Caniformia</taxon>
        <taxon>Musteloidea</taxon>
        <taxon>Mustelidae</taxon>
        <taxon>Guloninae</taxon>
        <taxon>Gulo</taxon>
    </lineage>
</organism>
<dbReference type="Proteomes" id="UP000269945">
    <property type="component" value="Unassembled WGS sequence"/>
</dbReference>
<feature type="region of interest" description="Disordered" evidence="1">
    <location>
        <begin position="1"/>
        <end position="23"/>
    </location>
</feature>
<keyword evidence="3" id="KW-1185">Reference proteome</keyword>
<reference evidence="2 3" key="1">
    <citation type="submission" date="2018-10" db="EMBL/GenBank/DDBJ databases">
        <authorList>
            <person name="Ekblom R."/>
            <person name="Jareborg N."/>
        </authorList>
    </citation>
    <scope>NUCLEOTIDE SEQUENCE [LARGE SCALE GENOMIC DNA]</scope>
    <source>
        <tissue evidence="2">Muscle</tissue>
    </source>
</reference>
<evidence type="ECO:0000313" key="2">
    <source>
        <dbReference type="EMBL" id="VCW99381.1"/>
    </source>
</evidence>
<name>A0A9X9LY60_GULGU</name>